<sequence length="153" mass="17207">MNSWYECKVRYQKITDEGAIKSSQECYLIDAYTVTEAEARLIEEITPFTSNGEFTVSSIKKEKLTDLFLSEDPDATYLYRCKVNFISIDEKKGVEKRVPATMIVKASSVLEAAKRIEKEMASSISEWQIASVSETNIVDILWADGQGAAKSNE</sequence>
<dbReference type="Proteomes" id="UP001628220">
    <property type="component" value="Unassembled WGS sequence"/>
</dbReference>
<dbReference type="Pfam" id="PF14902">
    <property type="entry name" value="DUF4494"/>
    <property type="match status" value="1"/>
</dbReference>
<organism evidence="1 2">
    <name type="scientific">Porphyromonas miyakawae</name>
    <dbReference type="NCBI Taxonomy" id="3137470"/>
    <lineage>
        <taxon>Bacteria</taxon>
        <taxon>Pseudomonadati</taxon>
        <taxon>Bacteroidota</taxon>
        <taxon>Bacteroidia</taxon>
        <taxon>Bacteroidales</taxon>
        <taxon>Porphyromonadaceae</taxon>
        <taxon>Porphyromonas</taxon>
    </lineage>
</organism>
<proteinExistence type="predicted"/>
<evidence type="ECO:0000313" key="1">
    <source>
        <dbReference type="EMBL" id="GAB1252074.1"/>
    </source>
</evidence>
<dbReference type="InterPro" id="IPR027848">
    <property type="entry name" value="DUF4494"/>
</dbReference>
<dbReference type="EMBL" id="BAAFSF010000004">
    <property type="protein sequence ID" value="GAB1252074.1"/>
    <property type="molecule type" value="Genomic_DNA"/>
</dbReference>
<evidence type="ECO:0000313" key="2">
    <source>
        <dbReference type="Proteomes" id="UP001628220"/>
    </source>
</evidence>
<comment type="caution">
    <text evidence="1">The sequence shown here is derived from an EMBL/GenBank/DDBJ whole genome shotgun (WGS) entry which is preliminary data.</text>
</comment>
<name>A0ABQ0E305_9PORP</name>
<dbReference type="RefSeq" id="WP_411915845.1">
    <property type="nucleotide sequence ID" value="NZ_BAAFSF010000004.1"/>
</dbReference>
<reference evidence="1 2" key="1">
    <citation type="journal article" date="2025" name="Int. J. Syst. Evol. Microbiol.">
        <title>Desulfovibrio falkowii sp. nov., Porphyromonas miyakawae sp. nov., Mediterraneibacter flintii sp. nov. and Owariibacterium komagatae gen. nov., sp. nov., isolated from human faeces.</title>
        <authorList>
            <person name="Hamaguchi T."/>
            <person name="Ohara M."/>
            <person name="Hisatomi A."/>
            <person name="Sekiguchi K."/>
            <person name="Takeda J.I."/>
            <person name="Ueyama J."/>
            <person name="Ito M."/>
            <person name="Nishiwaki H."/>
            <person name="Ogi T."/>
            <person name="Hirayama M."/>
            <person name="Ohkuma M."/>
            <person name="Sakamoto M."/>
            <person name="Ohno K."/>
        </authorList>
    </citation>
    <scope>NUCLEOTIDE SEQUENCE [LARGE SCALE GENOMIC DNA]</scope>
    <source>
        <strain evidence="1 2">13CB11C</strain>
    </source>
</reference>
<accession>A0ABQ0E305</accession>
<keyword evidence="2" id="KW-1185">Reference proteome</keyword>
<protein>
    <submittedName>
        <fullName evidence="1">DUF4494 domain-containing protein</fullName>
    </submittedName>
</protein>
<gene>
    <name evidence="1" type="ORF">Tsumi_11800</name>
</gene>